<feature type="region of interest" description="Disordered" evidence="2">
    <location>
        <begin position="797"/>
        <end position="837"/>
    </location>
</feature>
<dbReference type="Proteomes" id="UP000553632">
    <property type="component" value="Unassembled WGS sequence"/>
</dbReference>
<sequence>MPRKSSYGGSPSQTVGPPTGPAEAEASQKVTEKDDEIAFSCTALDGLNEYDFPDDALALLTSRGRLRVADRGLNAAEILKSPRFIEACYRLGLIPSEVDLWHTQNYTKIPRPRFPTYATLDEADLPLDWRISCLAEALREYDTIMAKSSYVTQSFNEWMYGRPASTLGSSERGRSLSCGTLRSVTSPEEFAASAMTRMQSHLARLEKQQAAFMENEARRERARSRSAQTRKERDDLINQRMMALLDKERRQQLSPEAPTRYRQSMERHAEATKRIRNSKRGDRFRRNKELQEHNRGELLRTRRDRERRLAEALNARAESRRAKRAALLGAERQRQARRQEKALEDKRRKMALTEELQAKDTRSKDQLHRNKMEFDAFVKEAQRKRAIGEHLVERRRRREKYLQNADADRQVLEAACDVEMKRMTLAMRRQRAEYDRRKFQKVHAASKKEGRPKSASVASLLASTNHHPVLPRSPQWSIATRLASPAGLQDSSVGPGSYDIPSTMGADHIGPRWMPESVDRLELAERPVWYESPLPSSPPRSPSMRPLRRPPRGVDNPGPGHRHEPVGVNRLPRPRDPRAIAQHFRSLVESGRQHLSLVSHSRVTAAAVANDAGRRSRGTLPAPRPLSGRRRSVSSFCSSNSSGLDAEMEQAAAELAEREEEDNAEESFRDVASPGKTVNDVDNNSANPAELGEGGDNTQLGSDSKAQPENAGPGSSPECAPPVIPADEGEREPLEQLAEEGYEPDFVEDVMYACDRDLALLNHSSWLLAGAGNEALTSPLVECIFEIDFPLMASSRGDRREELPTRTSPGFSRIAASPFDRGALSKQPGSAAPLVPRSQISETPESAAAGGKGLVATVDIKAVPENEFPMVPSVHPLPAHIHQHCLKPGRHSSLLPNSSHVNENNFIGEDGTLLRSAVSSLPTRVTICVQPSTAGHHGPADGANNEDSTPGLDLSFLDASGDEVARKRTPFFFPFPHDSSLLNRFPPSSIQSCEVRIKRLEKLATRLHRKEQYFDGLRAAARMSMMSSGLCNRVPFRIGPFDRDPHSGEPPVATDSWPPFARYDSEGLLGMYGRELRPYIVKKAITTSTPYPVTLERISAAVAMDEKAPTPVEPALLSSGIRRCESLPAFYKVAFILRPELGPASQQAVLTPQNMQANVRLMRRPRQMANDVPMQPRIPVTWTHHSKLSESLHLWNPHEEKRCLSWRGSLRFIFSVTGRGALARFLGGEPLQECSRVIREEYPERRLKSQIIYQINSHDVTELKLS</sequence>
<dbReference type="AlphaFoldDB" id="A0A7J6Q458"/>
<proteinExistence type="predicted"/>
<feature type="compositionally biased region" description="Low complexity" evidence="2">
    <location>
        <begin position="633"/>
        <end position="642"/>
    </location>
</feature>
<feature type="region of interest" description="Disordered" evidence="2">
    <location>
        <begin position="530"/>
        <end position="574"/>
    </location>
</feature>
<dbReference type="EMBL" id="JABANO010035861">
    <property type="protein sequence ID" value="KAF4702771.1"/>
    <property type="molecule type" value="Genomic_DNA"/>
</dbReference>
<gene>
    <name evidence="3" type="ORF">FOZ63_003818</name>
</gene>
<protein>
    <submittedName>
        <fullName evidence="3">Uncharacterized protein</fullName>
    </submittedName>
</protein>
<feature type="compositionally biased region" description="Polar residues" evidence="2">
    <location>
        <begin position="7"/>
        <end position="16"/>
    </location>
</feature>
<evidence type="ECO:0000313" key="4">
    <source>
        <dbReference type="Proteomes" id="UP000553632"/>
    </source>
</evidence>
<feature type="compositionally biased region" description="Basic residues" evidence="2">
    <location>
        <begin position="274"/>
        <end position="286"/>
    </location>
</feature>
<feature type="region of interest" description="Disordered" evidence="2">
    <location>
        <begin position="608"/>
        <end position="727"/>
    </location>
</feature>
<keyword evidence="4" id="KW-1185">Reference proteome</keyword>
<evidence type="ECO:0000256" key="1">
    <source>
        <dbReference type="SAM" id="Coils"/>
    </source>
</evidence>
<feature type="region of interest" description="Disordered" evidence="2">
    <location>
        <begin position="250"/>
        <end position="301"/>
    </location>
</feature>
<comment type="caution">
    <text evidence="3">The sequence shown here is derived from an EMBL/GenBank/DDBJ whole genome shotgun (WGS) entry which is preliminary data.</text>
</comment>
<accession>A0A7J6Q458</accession>
<keyword evidence="1" id="KW-0175">Coiled coil</keyword>
<reference evidence="3 4" key="1">
    <citation type="submission" date="2020-04" db="EMBL/GenBank/DDBJ databases">
        <title>Perkinsus olseni comparative genomics.</title>
        <authorList>
            <person name="Bogema D.R."/>
        </authorList>
    </citation>
    <scope>NUCLEOTIDE SEQUENCE [LARGE SCALE GENOMIC DNA]</scope>
    <source>
        <strain evidence="3 4">ATCC PRA-207</strain>
    </source>
</reference>
<feature type="region of interest" description="Disordered" evidence="2">
    <location>
        <begin position="932"/>
        <end position="951"/>
    </location>
</feature>
<feature type="compositionally biased region" description="Basic and acidic residues" evidence="2">
    <location>
        <begin position="263"/>
        <end position="273"/>
    </location>
</feature>
<evidence type="ECO:0000313" key="3">
    <source>
        <dbReference type="EMBL" id="KAF4702771.1"/>
    </source>
</evidence>
<feature type="region of interest" description="Disordered" evidence="2">
    <location>
        <begin position="1"/>
        <end position="32"/>
    </location>
</feature>
<feature type="compositionally biased region" description="Polar residues" evidence="2">
    <location>
        <begin position="696"/>
        <end position="707"/>
    </location>
</feature>
<name>A0A7J6Q458_PEROL</name>
<evidence type="ECO:0000256" key="2">
    <source>
        <dbReference type="SAM" id="MobiDB-lite"/>
    </source>
</evidence>
<feature type="coiled-coil region" evidence="1">
    <location>
        <begin position="203"/>
        <end position="239"/>
    </location>
</feature>
<organism evidence="3 4">
    <name type="scientific">Perkinsus olseni</name>
    <name type="common">Perkinsus atlanticus</name>
    <dbReference type="NCBI Taxonomy" id="32597"/>
    <lineage>
        <taxon>Eukaryota</taxon>
        <taxon>Sar</taxon>
        <taxon>Alveolata</taxon>
        <taxon>Perkinsozoa</taxon>
        <taxon>Perkinsea</taxon>
        <taxon>Perkinsida</taxon>
        <taxon>Perkinsidae</taxon>
        <taxon>Perkinsus</taxon>
    </lineage>
</organism>
<feature type="compositionally biased region" description="Basic and acidic residues" evidence="2">
    <location>
        <begin position="287"/>
        <end position="301"/>
    </location>
</feature>